<protein>
    <submittedName>
        <fullName evidence="2">Glycosyltransferase</fullName>
    </submittedName>
</protein>
<dbReference type="Gene3D" id="3.40.50.2000">
    <property type="entry name" value="Glycogen Phosphorylase B"/>
    <property type="match status" value="2"/>
</dbReference>
<evidence type="ECO:0000313" key="3">
    <source>
        <dbReference type="Proteomes" id="UP000596857"/>
    </source>
</evidence>
<evidence type="ECO:0000259" key="1">
    <source>
        <dbReference type="Pfam" id="PF00534"/>
    </source>
</evidence>
<dbReference type="RefSeq" id="WP_171719805.1">
    <property type="nucleotide sequence ID" value="NZ_WHOB01000079.1"/>
</dbReference>
<name>A0ABX1YN23_9BACL</name>
<dbReference type="Proteomes" id="UP000596857">
    <property type="component" value="Unassembled WGS sequence"/>
</dbReference>
<organism evidence="2 3">
    <name type="scientific">Paenibacillus phytohabitans</name>
    <dbReference type="NCBI Taxonomy" id="2654978"/>
    <lineage>
        <taxon>Bacteria</taxon>
        <taxon>Bacillati</taxon>
        <taxon>Bacillota</taxon>
        <taxon>Bacilli</taxon>
        <taxon>Bacillales</taxon>
        <taxon>Paenibacillaceae</taxon>
        <taxon>Paenibacillus</taxon>
    </lineage>
</organism>
<sequence length="395" mass="45209">MKISFFHDHWLTESNNIYYTPGGLPKTVWNTYLENFDELVVSTRCKKVENVNGDKLAVSSHEKVTFAPIYSYRNEKDVILNYKKIKEEITQVIKKTDCVIVRLPSVIGLIACKEAIKLRKPIAAEVVGCAWDSYWNYGSKIGKLIAPIMFLLNHYFIRKTSHAIYVSEQFLQKRYPTQGLQSSCSDVNIEELTHDILENRISKIEKIDKDIINFGLIGSLNVNYKGHETAIKALASIKDIIPPFRLRFLGGGDKARWEQMAIELDLFNMIDFCGTLPNGNPVLQWMDDTDIYLIPSLQEGLPRALVEAMSRACPALGARTGGIPELLPKEFLHKPKDWRKLAADILSIVNDKGRLVELASLNFHKSKEFERDTLLERKMKFWSTFKSYVDNSKRS</sequence>
<dbReference type="PANTHER" id="PTHR12526">
    <property type="entry name" value="GLYCOSYLTRANSFERASE"/>
    <property type="match status" value="1"/>
</dbReference>
<dbReference type="SUPFAM" id="SSF53756">
    <property type="entry name" value="UDP-Glycosyltransferase/glycogen phosphorylase"/>
    <property type="match status" value="1"/>
</dbReference>
<keyword evidence="3" id="KW-1185">Reference proteome</keyword>
<reference evidence="2 3" key="1">
    <citation type="submission" date="2019-10" db="EMBL/GenBank/DDBJ databases">
        <title>Description of Paenibacillus terricola sp. nov.</title>
        <authorList>
            <person name="Carlier A."/>
            <person name="Qi S."/>
        </authorList>
    </citation>
    <scope>NUCLEOTIDE SEQUENCE [LARGE SCALE GENOMIC DNA]</scope>
    <source>
        <strain evidence="2 3">LMG 31459</strain>
    </source>
</reference>
<dbReference type="EMBL" id="WHOB01000079">
    <property type="protein sequence ID" value="NOU82457.1"/>
    <property type="molecule type" value="Genomic_DNA"/>
</dbReference>
<dbReference type="CDD" id="cd03801">
    <property type="entry name" value="GT4_PimA-like"/>
    <property type="match status" value="1"/>
</dbReference>
<gene>
    <name evidence="2" type="ORF">GC101_26680</name>
</gene>
<feature type="domain" description="Glycosyl transferase family 1" evidence="1">
    <location>
        <begin position="205"/>
        <end position="353"/>
    </location>
</feature>
<comment type="caution">
    <text evidence="2">The sequence shown here is derived from an EMBL/GenBank/DDBJ whole genome shotgun (WGS) entry which is preliminary data.</text>
</comment>
<dbReference type="Pfam" id="PF00534">
    <property type="entry name" value="Glycos_transf_1"/>
    <property type="match status" value="1"/>
</dbReference>
<proteinExistence type="predicted"/>
<dbReference type="PANTHER" id="PTHR12526:SF630">
    <property type="entry name" value="GLYCOSYLTRANSFERASE"/>
    <property type="match status" value="1"/>
</dbReference>
<evidence type="ECO:0000313" key="2">
    <source>
        <dbReference type="EMBL" id="NOU82457.1"/>
    </source>
</evidence>
<accession>A0ABX1YN23</accession>
<dbReference type="InterPro" id="IPR001296">
    <property type="entry name" value="Glyco_trans_1"/>
</dbReference>